<organism evidence="1 2">
    <name type="scientific">Echinostoma caproni</name>
    <dbReference type="NCBI Taxonomy" id="27848"/>
    <lineage>
        <taxon>Eukaryota</taxon>
        <taxon>Metazoa</taxon>
        <taxon>Spiralia</taxon>
        <taxon>Lophotrochozoa</taxon>
        <taxon>Platyhelminthes</taxon>
        <taxon>Trematoda</taxon>
        <taxon>Digenea</taxon>
        <taxon>Plagiorchiida</taxon>
        <taxon>Echinostomata</taxon>
        <taxon>Echinostomatoidea</taxon>
        <taxon>Echinostomatidae</taxon>
        <taxon>Echinostoma</taxon>
    </lineage>
</organism>
<dbReference type="AlphaFoldDB" id="A0A3P8H7B1"/>
<name>A0A3P8H7B1_9TREM</name>
<proteinExistence type="predicted"/>
<evidence type="ECO:0000313" key="1">
    <source>
        <dbReference type="EMBL" id="VDP39326.1"/>
    </source>
</evidence>
<gene>
    <name evidence="1" type="ORF">ECPE_LOCUS1455</name>
</gene>
<dbReference type="Proteomes" id="UP000272942">
    <property type="component" value="Unassembled WGS sequence"/>
</dbReference>
<reference evidence="1 2" key="1">
    <citation type="submission" date="2018-11" db="EMBL/GenBank/DDBJ databases">
        <authorList>
            <consortium name="Pathogen Informatics"/>
        </authorList>
    </citation>
    <scope>NUCLEOTIDE SEQUENCE [LARGE SCALE GENOMIC DNA]</scope>
    <source>
        <strain evidence="1 2">Egypt</strain>
    </source>
</reference>
<sequence length="33" mass="3753">MRSTDPALSDPCTGMELVEKVDTATWLACWLRR</sequence>
<protein>
    <submittedName>
        <fullName evidence="1">Uncharacterized protein</fullName>
    </submittedName>
</protein>
<evidence type="ECO:0000313" key="2">
    <source>
        <dbReference type="Proteomes" id="UP000272942"/>
    </source>
</evidence>
<accession>A0A3P8H7B1</accession>
<keyword evidence="2" id="KW-1185">Reference proteome</keyword>
<dbReference type="EMBL" id="UZAN01009387">
    <property type="protein sequence ID" value="VDP39326.1"/>
    <property type="molecule type" value="Genomic_DNA"/>
</dbReference>